<evidence type="ECO:0000256" key="3">
    <source>
        <dbReference type="ARBA" id="ARBA00022737"/>
    </source>
</evidence>
<reference evidence="7 8" key="1">
    <citation type="journal article" date="2018" name="Nat. Ecol. Evol.">
        <title>Shark genomes provide insights into elasmobranch evolution and the origin of vertebrates.</title>
        <authorList>
            <person name="Hara Y"/>
            <person name="Yamaguchi K"/>
            <person name="Onimaru K"/>
            <person name="Kadota M"/>
            <person name="Koyanagi M"/>
            <person name="Keeley SD"/>
            <person name="Tatsumi K"/>
            <person name="Tanaka K"/>
            <person name="Motone F"/>
            <person name="Kageyama Y"/>
            <person name="Nozu R"/>
            <person name="Adachi N"/>
            <person name="Nishimura O"/>
            <person name="Nakagawa R"/>
            <person name="Tanegashima C"/>
            <person name="Kiyatake I"/>
            <person name="Matsumoto R"/>
            <person name="Murakumo K"/>
            <person name="Nishida K"/>
            <person name="Terakita A"/>
            <person name="Kuratani S"/>
            <person name="Sato K"/>
            <person name="Hyodo S Kuraku.S."/>
        </authorList>
    </citation>
    <scope>NUCLEOTIDE SEQUENCE [LARGE SCALE GENOMIC DNA]</scope>
</reference>
<dbReference type="Gene3D" id="1.25.40.10">
    <property type="entry name" value="Tetratricopeptide repeat domain"/>
    <property type="match status" value="2"/>
</dbReference>
<evidence type="ECO:0000256" key="4">
    <source>
        <dbReference type="ARBA" id="ARBA00022803"/>
    </source>
</evidence>
<name>A0A401PWA5_SCYTO</name>
<dbReference type="InterPro" id="IPR051982">
    <property type="entry name" value="CiliaryAsmbly_MitoImport"/>
</dbReference>
<keyword evidence="4 5" id="KW-0802">TPR repeat</keyword>
<dbReference type="Proteomes" id="UP000288216">
    <property type="component" value="Unassembled WGS sequence"/>
</dbReference>
<keyword evidence="3" id="KW-0677">Repeat</keyword>
<evidence type="ECO:0000256" key="2">
    <source>
        <dbReference type="ARBA" id="ARBA00022490"/>
    </source>
</evidence>
<evidence type="ECO:0000256" key="5">
    <source>
        <dbReference type="PROSITE-ProRule" id="PRU00339"/>
    </source>
</evidence>
<dbReference type="GO" id="GO:0005739">
    <property type="term" value="C:mitochondrion"/>
    <property type="evidence" value="ECO:0007669"/>
    <property type="project" value="TreeGrafter"/>
</dbReference>
<dbReference type="OrthoDB" id="245563at2759"/>
<proteinExistence type="predicted"/>
<sequence>MLHCCPVSIFRKGTKTPEELSVVYSNRAACYLKIGNCSECIKDCTVSLELVPFVLKPLLRRAAAYEALERYSLAFVDYKTAMQVDGSVQAAQDGMNRMRKVLMDKDGSSWRDDLPPMPSVPVSAQRRWEPSAPGNAGGQGYMPQTAGDTGSGSYGLDRAKSLKEEGNELVRKGEHLKAVEKYSASLKLNNQECTTYTNRALCYLNMKQYSEAINDCTAALGLDPNNLKAFYRRAGARKEIKDYSGCVADVQEMLRLDPENPSGQRLLQEVQKLVK</sequence>
<keyword evidence="8" id="KW-1185">Reference proteome</keyword>
<evidence type="ECO:0008006" key="9">
    <source>
        <dbReference type="Google" id="ProtNLM"/>
    </source>
</evidence>
<feature type="repeat" description="TPR" evidence="5">
    <location>
        <begin position="193"/>
        <end position="226"/>
    </location>
</feature>
<dbReference type="GO" id="GO:0005829">
    <property type="term" value="C:cytosol"/>
    <property type="evidence" value="ECO:0007669"/>
    <property type="project" value="TreeGrafter"/>
</dbReference>
<evidence type="ECO:0000256" key="6">
    <source>
        <dbReference type="SAM" id="MobiDB-lite"/>
    </source>
</evidence>
<evidence type="ECO:0000313" key="7">
    <source>
        <dbReference type="EMBL" id="GCB77410.1"/>
    </source>
</evidence>
<gene>
    <name evidence="7" type="ORF">scyTo_0018467</name>
</gene>
<keyword evidence="2" id="KW-0963">Cytoplasm</keyword>
<dbReference type="AlphaFoldDB" id="A0A401PWA5"/>
<comment type="caution">
    <text evidence="7">The sequence shown here is derived from an EMBL/GenBank/DDBJ whole genome shotgun (WGS) entry which is preliminary data.</text>
</comment>
<dbReference type="STRING" id="75743.A0A401PWA5"/>
<comment type="subcellular location">
    <subcellularLocation>
        <location evidence="1">Cytoplasm</location>
    </subcellularLocation>
</comment>
<dbReference type="InterPro" id="IPR011990">
    <property type="entry name" value="TPR-like_helical_dom_sf"/>
</dbReference>
<dbReference type="SUPFAM" id="SSF48452">
    <property type="entry name" value="TPR-like"/>
    <property type="match status" value="2"/>
</dbReference>
<protein>
    <recommendedName>
        <fullName evidence="9">Mitochondrial import receptor subunit TOM34</fullName>
    </recommendedName>
</protein>
<dbReference type="InterPro" id="IPR019734">
    <property type="entry name" value="TPR_rpt"/>
</dbReference>
<feature type="region of interest" description="Disordered" evidence="6">
    <location>
        <begin position="106"/>
        <end position="152"/>
    </location>
</feature>
<evidence type="ECO:0000256" key="1">
    <source>
        <dbReference type="ARBA" id="ARBA00004496"/>
    </source>
</evidence>
<evidence type="ECO:0000313" key="8">
    <source>
        <dbReference type="Proteomes" id="UP000288216"/>
    </source>
</evidence>
<dbReference type="Pfam" id="PF00515">
    <property type="entry name" value="TPR_1"/>
    <property type="match status" value="1"/>
</dbReference>
<dbReference type="SMART" id="SM00028">
    <property type="entry name" value="TPR"/>
    <property type="match status" value="5"/>
</dbReference>
<dbReference type="GO" id="GO:0031072">
    <property type="term" value="F:heat shock protein binding"/>
    <property type="evidence" value="ECO:0007669"/>
    <property type="project" value="TreeGrafter"/>
</dbReference>
<accession>A0A401PWA5</accession>
<dbReference type="PROSITE" id="PS50005">
    <property type="entry name" value="TPR"/>
    <property type="match status" value="1"/>
</dbReference>
<organism evidence="7 8">
    <name type="scientific">Scyliorhinus torazame</name>
    <name type="common">Cloudy catshark</name>
    <name type="synonym">Catulus torazame</name>
    <dbReference type="NCBI Taxonomy" id="75743"/>
    <lineage>
        <taxon>Eukaryota</taxon>
        <taxon>Metazoa</taxon>
        <taxon>Chordata</taxon>
        <taxon>Craniata</taxon>
        <taxon>Vertebrata</taxon>
        <taxon>Chondrichthyes</taxon>
        <taxon>Elasmobranchii</taxon>
        <taxon>Galeomorphii</taxon>
        <taxon>Galeoidea</taxon>
        <taxon>Carcharhiniformes</taxon>
        <taxon>Scyliorhinidae</taxon>
        <taxon>Scyliorhinus</taxon>
    </lineage>
</organism>
<dbReference type="OMA" id="ECTTYTN"/>
<dbReference type="PANTHER" id="PTHR45984">
    <property type="entry name" value="RNA (RNA) POLYMERASE II ASSOCIATED PROTEIN HOMOLOG"/>
    <property type="match status" value="1"/>
</dbReference>
<dbReference type="EMBL" id="BFAA01012889">
    <property type="protein sequence ID" value="GCB77410.1"/>
    <property type="molecule type" value="Genomic_DNA"/>
</dbReference>
<dbReference type="GO" id="GO:0006626">
    <property type="term" value="P:protein targeting to mitochondrion"/>
    <property type="evidence" value="ECO:0007669"/>
    <property type="project" value="TreeGrafter"/>
</dbReference>
<dbReference type="PANTHER" id="PTHR45984:SF2">
    <property type="entry name" value="MITOCHONDRIAL IMPORT RECEPTOR SUBUNIT TOM34"/>
    <property type="match status" value="1"/>
</dbReference>